<dbReference type="CDD" id="cd06261">
    <property type="entry name" value="TM_PBP2"/>
    <property type="match status" value="1"/>
</dbReference>
<gene>
    <name evidence="12" type="primary">cysT_2</name>
    <name evidence="12" type="ORF">RHODGE_RHODGE_03435</name>
</gene>
<dbReference type="InterPro" id="IPR035906">
    <property type="entry name" value="MetI-like_sf"/>
</dbReference>
<feature type="transmembrane region" description="Helical" evidence="9">
    <location>
        <begin position="40"/>
        <end position="64"/>
    </location>
</feature>
<comment type="caution">
    <text evidence="9">Lacks conserved residue(s) required for the propagation of feature annotation.</text>
</comment>
<dbReference type="InterPro" id="IPR000515">
    <property type="entry name" value="MetI-like"/>
</dbReference>
<comment type="similarity">
    <text evidence="9">Belongs to the binding-protein-dependent transport system permease family. CysTW subfamily.</text>
</comment>
<keyword evidence="7 9" id="KW-0472">Membrane</keyword>
<comment type="function">
    <text evidence="9">Part of the ABC transporter complex (TC 3.A.1.6.1) involved in sulfate/thiosulfate import.</text>
</comment>
<feature type="domain" description="ABC transmembrane type-1" evidence="11">
    <location>
        <begin position="87"/>
        <end position="288"/>
    </location>
</feature>
<reference evidence="13" key="1">
    <citation type="submission" date="2018-10" db="EMBL/GenBank/DDBJ databases">
        <authorList>
            <person name="Peiro R."/>
            <person name="Begona"/>
            <person name="Cbmso G."/>
            <person name="Lopez M."/>
            <person name="Gonzalez S."/>
            <person name="Sacristan E."/>
            <person name="Castillo E."/>
        </authorList>
    </citation>
    <scope>NUCLEOTIDE SEQUENCE [LARGE SCALE GENOMIC DNA]</scope>
</reference>
<dbReference type="NCBIfam" id="TIGR02139">
    <property type="entry name" value="permease_CysT"/>
    <property type="match status" value="1"/>
</dbReference>
<comment type="subunit">
    <text evidence="2">The complex is composed of two ATP-binding proteins (CysA), two transmembrane proteins (CysT and CysW) and a solute-binding protein (CysP).</text>
</comment>
<dbReference type="NCBIfam" id="TIGR00969">
    <property type="entry name" value="3a0106s02"/>
    <property type="match status" value="1"/>
</dbReference>
<evidence type="ECO:0000256" key="5">
    <source>
        <dbReference type="ARBA" id="ARBA00022989"/>
    </source>
</evidence>
<dbReference type="GO" id="GO:0005886">
    <property type="term" value="C:plasma membrane"/>
    <property type="evidence" value="ECO:0007669"/>
    <property type="project" value="UniProtKB-SubCell"/>
</dbReference>
<dbReference type="PROSITE" id="PS50928">
    <property type="entry name" value="ABC_TM1"/>
    <property type="match status" value="1"/>
</dbReference>
<keyword evidence="6 9" id="KW-0764">Sulfate transport</keyword>
<sequence length="304" mass="32064">MIPRMASVPVQAASGPMTSGPTLTSVPPIRLRRRSALPGFGPTLGFTVLYLSLVVLVPLAVLVLRASGLGLAGVWAVAMSPRVLAALQVSFGLSLAAATVNALLGPVVAWGLTRYHFPGRRLLDAIVDLPFALPTAVAGIALAAVWAPNGWIGGLLAPWGVQVAYTPFGIFVALVFIGLPFVVRTVQPVLADLDREIEEASATLGASRRQTVWRVIAPTVLPGVLTGFTLAFGRAVGEYGSVIFIAGNMPFRSEIAPLLIVVRLEEFDYAGATAIATVMLGISFLMLLAVNLLQAWSRRRLGHV</sequence>
<dbReference type="Proteomes" id="UP000289200">
    <property type="component" value="Unassembled WGS sequence"/>
</dbReference>
<dbReference type="EMBL" id="UWOC01000164">
    <property type="protein sequence ID" value="VCU10249.1"/>
    <property type="molecule type" value="Genomic_DNA"/>
</dbReference>
<dbReference type="InterPro" id="IPR005667">
    <property type="entry name" value="Sulph_transpt2"/>
</dbReference>
<accession>A0A3S4CIS0</accession>
<evidence type="ECO:0000313" key="12">
    <source>
        <dbReference type="EMBL" id="VCU10249.1"/>
    </source>
</evidence>
<keyword evidence="4 9" id="KW-0812">Transmembrane</keyword>
<dbReference type="Pfam" id="PF00528">
    <property type="entry name" value="BPD_transp_1"/>
    <property type="match status" value="1"/>
</dbReference>
<dbReference type="InterPro" id="IPR011865">
    <property type="entry name" value="CysT_permease"/>
</dbReference>
<evidence type="ECO:0000256" key="10">
    <source>
        <dbReference type="SAM" id="MobiDB-lite"/>
    </source>
</evidence>
<dbReference type="PANTHER" id="PTHR30406">
    <property type="entry name" value="SULFATE TRANSPORT SYSTEM PERMEASE PROTEIN"/>
    <property type="match status" value="1"/>
</dbReference>
<proteinExistence type="inferred from homology"/>
<comment type="subcellular location">
    <subcellularLocation>
        <location evidence="1">Cell membrane</location>
        <topology evidence="1">Multi-pass membrane protein</topology>
    </subcellularLocation>
</comment>
<evidence type="ECO:0000256" key="1">
    <source>
        <dbReference type="ARBA" id="ARBA00004651"/>
    </source>
</evidence>
<feature type="region of interest" description="Disordered" evidence="10">
    <location>
        <begin position="1"/>
        <end position="26"/>
    </location>
</feature>
<keyword evidence="3 9" id="KW-0813">Transport</keyword>
<feature type="compositionally biased region" description="Polar residues" evidence="10">
    <location>
        <begin position="16"/>
        <end position="25"/>
    </location>
</feature>
<feature type="transmembrane region" description="Helical" evidence="9">
    <location>
        <begin position="212"/>
        <end position="232"/>
    </location>
</feature>
<dbReference type="FunFam" id="1.10.3720.10:FF:000004">
    <property type="entry name" value="Sulfate transport system permease protein CysT"/>
    <property type="match status" value="1"/>
</dbReference>
<feature type="transmembrane region" description="Helical" evidence="9">
    <location>
        <begin position="159"/>
        <end position="183"/>
    </location>
</feature>
<evidence type="ECO:0000256" key="4">
    <source>
        <dbReference type="ARBA" id="ARBA00022692"/>
    </source>
</evidence>
<evidence type="ECO:0000256" key="7">
    <source>
        <dbReference type="ARBA" id="ARBA00023136"/>
    </source>
</evidence>
<dbReference type="Gene3D" id="1.10.3720.10">
    <property type="entry name" value="MetI-like"/>
    <property type="match status" value="1"/>
</dbReference>
<dbReference type="GO" id="GO:0015419">
    <property type="term" value="F:ABC-type sulfate transporter activity"/>
    <property type="evidence" value="ECO:0007669"/>
    <property type="project" value="UniProtKB-UniRule"/>
</dbReference>
<feature type="transmembrane region" description="Helical" evidence="9">
    <location>
        <begin position="125"/>
        <end position="147"/>
    </location>
</feature>
<evidence type="ECO:0000256" key="3">
    <source>
        <dbReference type="ARBA" id="ARBA00022448"/>
    </source>
</evidence>
<comment type="function">
    <text evidence="8">Part of the ABC transporter complex CysAWTP (TC 3.A.1.6.1) involved in sulfate/thiosulfate import. Probably responsible for the translocation of the substrate across the membrane.</text>
</comment>
<protein>
    <recommendedName>
        <fullName evidence="9">Sulfate transport system permease protein CysT</fullName>
    </recommendedName>
</protein>
<dbReference type="AlphaFoldDB" id="A0A3S4CIS0"/>
<dbReference type="PANTHER" id="PTHR30406:SF8">
    <property type="entry name" value="SULFATE TRANSPORT SYSTEM PERMEASE PROTEIN CYST"/>
    <property type="match status" value="1"/>
</dbReference>
<evidence type="ECO:0000256" key="6">
    <source>
        <dbReference type="ARBA" id="ARBA00023032"/>
    </source>
</evidence>
<keyword evidence="13" id="KW-1185">Reference proteome</keyword>
<evidence type="ECO:0000256" key="9">
    <source>
        <dbReference type="RuleBase" id="RU366001"/>
    </source>
</evidence>
<comment type="caution">
    <text evidence="12">The sequence shown here is derived from an EMBL/GenBank/DDBJ whole genome shotgun (WGS) entry which is preliminary data.</text>
</comment>
<evidence type="ECO:0000256" key="2">
    <source>
        <dbReference type="ARBA" id="ARBA00011779"/>
    </source>
</evidence>
<name>A0A3S4CIS0_9BRAD</name>
<evidence type="ECO:0000256" key="8">
    <source>
        <dbReference type="ARBA" id="ARBA00025323"/>
    </source>
</evidence>
<dbReference type="SUPFAM" id="SSF161098">
    <property type="entry name" value="MetI-like"/>
    <property type="match status" value="1"/>
</dbReference>
<evidence type="ECO:0000313" key="13">
    <source>
        <dbReference type="Proteomes" id="UP000289200"/>
    </source>
</evidence>
<feature type="transmembrane region" description="Helical" evidence="9">
    <location>
        <begin position="84"/>
        <end position="113"/>
    </location>
</feature>
<evidence type="ECO:0000259" key="11">
    <source>
        <dbReference type="PROSITE" id="PS50928"/>
    </source>
</evidence>
<organism evidence="12 13">
    <name type="scientific">Rhodoplanes serenus</name>
    <dbReference type="NCBI Taxonomy" id="200615"/>
    <lineage>
        <taxon>Bacteria</taxon>
        <taxon>Pseudomonadati</taxon>
        <taxon>Pseudomonadota</taxon>
        <taxon>Alphaproteobacteria</taxon>
        <taxon>Hyphomicrobiales</taxon>
        <taxon>Nitrobacteraceae</taxon>
        <taxon>Rhodoplanes</taxon>
    </lineage>
</organism>
<feature type="transmembrane region" description="Helical" evidence="9">
    <location>
        <begin position="269"/>
        <end position="293"/>
    </location>
</feature>
<keyword evidence="5 9" id="KW-1133">Transmembrane helix</keyword>